<protein>
    <recommendedName>
        <fullName evidence="6">FMN dependent NADH:quinone oxidoreductase</fullName>
        <ecNumber evidence="6">1.6.5.-</ecNumber>
    </recommendedName>
    <alternativeName>
        <fullName evidence="6">Azo-dye reductase</fullName>
    </alternativeName>
    <alternativeName>
        <fullName evidence="6">FMN-dependent NADH-azo compound oxidoreductase</fullName>
    </alternativeName>
    <alternativeName>
        <fullName evidence="6">FMN-dependent NADH-azoreductase</fullName>
        <ecNumber evidence="6">1.7.1.17</ecNumber>
    </alternativeName>
</protein>
<dbReference type="EMBL" id="JAAAPO010000009">
    <property type="protein sequence ID" value="NBC38151.1"/>
    <property type="molecule type" value="Genomic_DNA"/>
</dbReference>
<comment type="function">
    <text evidence="6">Also exhibits azoreductase activity. Catalyzes the reductive cleavage of the azo bond in aromatic azo compounds to the corresponding amines.</text>
</comment>
<feature type="binding site" evidence="6">
    <location>
        <begin position="16"/>
        <end position="18"/>
    </location>
    <ligand>
        <name>FMN</name>
        <dbReference type="ChEBI" id="CHEBI:58210"/>
    </ligand>
</feature>
<dbReference type="Proteomes" id="UP000753724">
    <property type="component" value="Unassembled WGS sequence"/>
</dbReference>
<dbReference type="PANTHER" id="PTHR43741">
    <property type="entry name" value="FMN-DEPENDENT NADH-AZOREDUCTASE 1"/>
    <property type="match status" value="1"/>
</dbReference>
<keyword evidence="1 6" id="KW-0285">Flavoprotein</keyword>
<comment type="subunit">
    <text evidence="6">Homodimer.</text>
</comment>
<dbReference type="PANTHER" id="PTHR43741:SF2">
    <property type="entry name" value="FMN-DEPENDENT NADH:QUINONE OXIDOREDUCTASE"/>
    <property type="match status" value="1"/>
</dbReference>
<dbReference type="InterPro" id="IPR050104">
    <property type="entry name" value="FMN-dep_NADH:Q_OxRdtase_AzoR1"/>
</dbReference>
<dbReference type="SUPFAM" id="SSF52218">
    <property type="entry name" value="Flavoproteins"/>
    <property type="match status" value="1"/>
</dbReference>
<gene>
    <name evidence="6" type="primary">azoR</name>
    <name evidence="8" type="ORF">GTZ99_16495</name>
</gene>
<keyword evidence="2 6" id="KW-0288">FMN</keyword>
<evidence type="ECO:0000313" key="8">
    <source>
        <dbReference type="EMBL" id="NBC38151.1"/>
    </source>
</evidence>
<comment type="cofactor">
    <cofactor evidence="6">
        <name>FMN</name>
        <dbReference type="ChEBI" id="CHEBI:58210"/>
    </cofactor>
    <text evidence="6">Binds 1 FMN per subunit.</text>
</comment>
<sequence length="199" mass="20536">MSHILVIRSAATGDASVSNQLIDTYVEAARAANPDVTVTVRDLDANPVPHVTQASLAGIGRAAPEGGQFAAARALQDELIAEVFAADTLVIGLPLYNFGMPSTLKAWFDYVARAGTTFQYTAQGPEGLVKDTKAIIAHARAGQYDDASGFPFAVPHVKALLGFVGVTDVQVVTAEGLAFGPDAASAAITAARAQIADLA</sequence>
<dbReference type="EC" id="1.7.1.17" evidence="6"/>
<comment type="caution">
    <text evidence="6">Lacks conserved residue(s) required for the propagation of feature annotation.</text>
</comment>
<evidence type="ECO:0000259" key="7">
    <source>
        <dbReference type="Pfam" id="PF02525"/>
    </source>
</evidence>
<comment type="function">
    <text evidence="6">Quinone reductase that provides resistance to thiol-specific stress caused by electrophilic quinones.</text>
</comment>
<dbReference type="InterPro" id="IPR023048">
    <property type="entry name" value="NADH:quinone_OxRdtase_FMN_depd"/>
</dbReference>
<dbReference type="HAMAP" id="MF_01216">
    <property type="entry name" value="Azoreductase_type1"/>
    <property type="match status" value="1"/>
</dbReference>
<keyword evidence="3 6" id="KW-0560">Oxidoreductase</keyword>
<evidence type="ECO:0000313" key="9">
    <source>
        <dbReference type="Proteomes" id="UP000753724"/>
    </source>
</evidence>
<comment type="catalytic activity">
    <reaction evidence="5">
        <text>N,N-dimethyl-1,4-phenylenediamine + anthranilate + 2 NAD(+) = 2-(4-dimethylaminophenyl)diazenylbenzoate + 2 NADH + 2 H(+)</text>
        <dbReference type="Rhea" id="RHEA:55872"/>
        <dbReference type="ChEBI" id="CHEBI:15378"/>
        <dbReference type="ChEBI" id="CHEBI:15783"/>
        <dbReference type="ChEBI" id="CHEBI:16567"/>
        <dbReference type="ChEBI" id="CHEBI:57540"/>
        <dbReference type="ChEBI" id="CHEBI:57945"/>
        <dbReference type="ChEBI" id="CHEBI:71579"/>
        <dbReference type="EC" id="1.7.1.17"/>
    </reaction>
    <physiologicalReaction direction="right-to-left" evidence="5">
        <dbReference type="Rhea" id="RHEA:55874"/>
    </physiologicalReaction>
</comment>
<comment type="catalytic activity">
    <reaction evidence="6">
        <text>2 a quinone + NADH + H(+) = 2 a 1,4-benzosemiquinone + NAD(+)</text>
        <dbReference type="Rhea" id="RHEA:65952"/>
        <dbReference type="ChEBI" id="CHEBI:15378"/>
        <dbReference type="ChEBI" id="CHEBI:57540"/>
        <dbReference type="ChEBI" id="CHEBI:57945"/>
        <dbReference type="ChEBI" id="CHEBI:132124"/>
        <dbReference type="ChEBI" id="CHEBI:134225"/>
    </reaction>
</comment>
<dbReference type="InterPro" id="IPR029039">
    <property type="entry name" value="Flavoprotein-like_sf"/>
</dbReference>
<evidence type="ECO:0000256" key="6">
    <source>
        <dbReference type="HAMAP-Rule" id="MF_01216"/>
    </source>
</evidence>
<evidence type="ECO:0000256" key="5">
    <source>
        <dbReference type="ARBA" id="ARBA00048542"/>
    </source>
</evidence>
<feature type="domain" description="Flavodoxin-like fold" evidence="7">
    <location>
        <begin position="3"/>
        <end position="197"/>
    </location>
</feature>
<keyword evidence="9" id="KW-1185">Reference proteome</keyword>
<organism evidence="8 9">
    <name type="scientific">Novosphingobium ovatum</name>
    <dbReference type="NCBI Taxonomy" id="1908523"/>
    <lineage>
        <taxon>Bacteria</taxon>
        <taxon>Pseudomonadati</taxon>
        <taxon>Pseudomonadota</taxon>
        <taxon>Alphaproteobacteria</taxon>
        <taxon>Sphingomonadales</taxon>
        <taxon>Sphingomonadaceae</taxon>
        <taxon>Novosphingobium</taxon>
    </lineage>
</organism>
<name>A0ABW9XHV3_9SPHN</name>
<dbReference type="Pfam" id="PF02525">
    <property type="entry name" value="Flavodoxin_2"/>
    <property type="match status" value="1"/>
</dbReference>
<comment type="caution">
    <text evidence="8">The sequence shown here is derived from an EMBL/GenBank/DDBJ whole genome shotgun (WGS) entry which is preliminary data.</text>
</comment>
<comment type="similarity">
    <text evidence="6">Belongs to the azoreductase type 1 family.</text>
</comment>
<evidence type="ECO:0000256" key="3">
    <source>
        <dbReference type="ARBA" id="ARBA00023002"/>
    </source>
</evidence>
<dbReference type="InterPro" id="IPR003680">
    <property type="entry name" value="Flavodoxin_fold"/>
</dbReference>
<dbReference type="RefSeq" id="WP_161720886.1">
    <property type="nucleotide sequence ID" value="NZ_JAAAPO010000009.1"/>
</dbReference>
<evidence type="ECO:0000256" key="2">
    <source>
        <dbReference type="ARBA" id="ARBA00022643"/>
    </source>
</evidence>
<accession>A0ABW9XHV3</accession>
<reference evidence="9" key="1">
    <citation type="submission" date="2020-01" db="EMBL/GenBank/DDBJ databases">
        <title>Sphingomonas sp. strain CSW-10.</title>
        <authorList>
            <person name="Chen W.-M."/>
        </authorList>
    </citation>
    <scope>NUCLEOTIDE SEQUENCE [LARGE SCALE GENOMIC DNA]</scope>
    <source>
        <strain evidence="9">FSY-8</strain>
    </source>
</reference>
<evidence type="ECO:0000256" key="1">
    <source>
        <dbReference type="ARBA" id="ARBA00022630"/>
    </source>
</evidence>
<keyword evidence="4 6" id="KW-0520">NAD</keyword>
<evidence type="ECO:0000256" key="4">
    <source>
        <dbReference type="ARBA" id="ARBA00023027"/>
    </source>
</evidence>
<dbReference type="EC" id="1.6.5.-" evidence="6"/>
<proteinExistence type="inferred from homology"/>
<dbReference type="Gene3D" id="3.40.50.360">
    <property type="match status" value="1"/>
</dbReference>